<evidence type="ECO:0000256" key="4">
    <source>
        <dbReference type="ARBA" id="ARBA00022454"/>
    </source>
</evidence>
<evidence type="ECO:0000256" key="12">
    <source>
        <dbReference type="SAM" id="Coils"/>
    </source>
</evidence>
<accession>A0A1A8YY41</accession>
<evidence type="ECO:0000256" key="7">
    <source>
        <dbReference type="ARBA" id="ARBA00022840"/>
    </source>
</evidence>
<evidence type="ECO:0000256" key="5">
    <source>
        <dbReference type="ARBA" id="ARBA00022741"/>
    </source>
</evidence>
<keyword evidence="9" id="KW-0233">DNA recombination</keyword>
<keyword evidence="4" id="KW-0158">Chromosome</keyword>
<feature type="region of interest" description="Disordered" evidence="13">
    <location>
        <begin position="1"/>
        <end position="126"/>
    </location>
</feature>
<keyword evidence="7" id="KW-0067">ATP-binding</keyword>
<evidence type="ECO:0000256" key="6">
    <source>
        <dbReference type="ARBA" id="ARBA00022763"/>
    </source>
</evidence>
<evidence type="ECO:0000256" key="2">
    <source>
        <dbReference type="ARBA" id="ARBA00004286"/>
    </source>
</evidence>
<feature type="compositionally biased region" description="Basic and acidic residues" evidence="13">
    <location>
        <begin position="100"/>
        <end position="110"/>
    </location>
</feature>
<feature type="region of interest" description="Disordered" evidence="13">
    <location>
        <begin position="1292"/>
        <end position="1333"/>
    </location>
</feature>
<dbReference type="SUPFAM" id="SSF52540">
    <property type="entry name" value="P-loop containing nucleoside triphosphate hydrolases"/>
    <property type="match status" value="1"/>
</dbReference>
<dbReference type="GO" id="GO:0030915">
    <property type="term" value="C:Smc5-Smc6 complex"/>
    <property type="evidence" value="ECO:0007669"/>
    <property type="project" value="TreeGrafter"/>
</dbReference>
<name>A0A1A8YY41_PLAOA</name>
<feature type="compositionally biased region" description="Basic residues" evidence="13">
    <location>
        <begin position="90"/>
        <end position="99"/>
    </location>
</feature>
<dbReference type="PANTHER" id="PTHR19306">
    <property type="entry name" value="STRUCTURAL MAINTENANCE OF CHROMOSOMES 5,6 SMC5, SMC6"/>
    <property type="match status" value="1"/>
</dbReference>
<keyword evidence="6" id="KW-0227">DNA damage</keyword>
<evidence type="ECO:0000313" key="16">
    <source>
        <dbReference type="Proteomes" id="UP000078550"/>
    </source>
</evidence>
<feature type="region of interest" description="Disordered" evidence="13">
    <location>
        <begin position="680"/>
        <end position="722"/>
    </location>
</feature>
<keyword evidence="5" id="KW-0547">Nucleotide-binding</keyword>
<feature type="region of interest" description="Disordered" evidence="13">
    <location>
        <begin position="947"/>
        <end position="973"/>
    </location>
</feature>
<evidence type="ECO:0000256" key="13">
    <source>
        <dbReference type="SAM" id="MobiDB-lite"/>
    </source>
</evidence>
<feature type="coiled-coil region" evidence="12">
    <location>
        <begin position="569"/>
        <end position="596"/>
    </location>
</feature>
<gene>
    <name evidence="15" type="ORF">POVWA2_030300</name>
</gene>
<evidence type="ECO:0000256" key="10">
    <source>
        <dbReference type="ARBA" id="ARBA00023204"/>
    </source>
</evidence>
<feature type="coiled-coil region" evidence="12">
    <location>
        <begin position="1094"/>
        <end position="1121"/>
    </location>
</feature>
<keyword evidence="10" id="KW-0234">DNA repair</keyword>
<dbReference type="InterPro" id="IPR038729">
    <property type="entry name" value="Rad50/SbcC_AAA"/>
</dbReference>
<evidence type="ECO:0000256" key="3">
    <source>
        <dbReference type="ARBA" id="ARBA00006793"/>
    </source>
</evidence>
<feature type="compositionally biased region" description="Polar residues" evidence="13">
    <location>
        <begin position="947"/>
        <end position="962"/>
    </location>
</feature>
<keyword evidence="11" id="KW-0539">Nucleus</keyword>
<dbReference type="GO" id="GO:0003684">
    <property type="term" value="F:damaged DNA binding"/>
    <property type="evidence" value="ECO:0007669"/>
    <property type="project" value="TreeGrafter"/>
</dbReference>
<dbReference type="GO" id="GO:0005524">
    <property type="term" value="F:ATP binding"/>
    <property type="evidence" value="ECO:0007669"/>
    <property type="project" value="UniProtKB-KW"/>
</dbReference>
<reference evidence="16" key="1">
    <citation type="submission" date="2016-05" db="EMBL/GenBank/DDBJ databases">
        <authorList>
            <person name="Naeem Raeece"/>
        </authorList>
    </citation>
    <scope>NUCLEOTIDE SEQUENCE [LARGE SCALE GENOMIC DNA]</scope>
</reference>
<dbReference type="GO" id="GO:0035861">
    <property type="term" value="C:site of double-strand break"/>
    <property type="evidence" value="ECO:0007669"/>
    <property type="project" value="TreeGrafter"/>
</dbReference>
<feature type="compositionally biased region" description="Polar residues" evidence="13">
    <location>
        <begin position="1301"/>
        <end position="1319"/>
    </location>
</feature>
<dbReference type="Proteomes" id="UP000078550">
    <property type="component" value="Unassembled WGS sequence"/>
</dbReference>
<dbReference type="CDD" id="cd22265">
    <property type="entry name" value="UDM1_RNF168"/>
    <property type="match status" value="1"/>
</dbReference>
<dbReference type="Gene3D" id="3.40.50.300">
    <property type="entry name" value="P-loop containing nucleotide triphosphate hydrolases"/>
    <property type="match status" value="2"/>
</dbReference>
<organism evidence="15 16">
    <name type="scientific">Plasmodium ovale wallikeri</name>
    <dbReference type="NCBI Taxonomy" id="864142"/>
    <lineage>
        <taxon>Eukaryota</taxon>
        <taxon>Sar</taxon>
        <taxon>Alveolata</taxon>
        <taxon>Apicomplexa</taxon>
        <taxon>Aconoidasida</taxon>
        <taxon>Haemosporida</taxon>
        <taxon>Plasmodiidae</taxon>
        <taxon>Plasmodium</taxon>
        <taxon>Plasmodium (Plasmodium)</taxon>
    </lineage>
</organism>
<dbReference type="InterPro" id="IPR027417">
    <property type="entry name" value="P-loop_NTPase"/>
</dbReference>
<sequence length="1568" mass="182232">MKTSRLRITAALGRDDSVQGKSKRVQNIQEKEKAKKRKKGQGDIITEENPVKNVPTNEGIITEWGVSSVDRSSLAESVGRSSRASNAGKRSTKRRGRSGKGRDRSTKRESSFSSGSSYFEKKKKKVTKNDSVENVNVIGHFSTLSPPKRRKKKKKKITHLRKRNIVDMNDKRTLLMYESVEEEKEQLCEMSCLEDVDMSTFHGTTGKIIKLRMRNFLNHENLELSFNSYKNIIIGKNGKGKSAIAQAVAVVLGRPGKDAGRDISLANYIKDYDQNKQNLTCYIEIFLSNSGDNSFKRDIYGDVIVIKRILTSHTNKFYLYGLRTSGENTMCTPSSLVIHNSGNNTPCDVFSSRKTCKKSYIDNYMNVIKLNIRSPCVYLDQEKGKQYFSNVSEKSLYNFFMNSVGLNLVEEEIEKEKELLQHCCDIIKEKEEMLLPQIDNIKNLKNRNDLLKREFQKLKIYDNNYKIVVFYSLLKSTILLFNEFLKSEHLKNEHVITSIENKMNHLINLSDSIKDYVKLIIERDTHVYNLIIKCLMKMEKYNSMLHDLDTLKIDYVKKKEDIVTYLNTFEKAKENRNLLQEHLNIYEKQIQTINDKIEFEVKKEKDLQDEINKKENCIYEMEYILNKTQNSIENISKKITSITMHANQIEKIKNNQMKQKMYIYGYDIYAVRRGILKNGAPTNEEGEKQGQEKQEGEKQGQEKQGQEKQEGEKQEGEKQRLEKQRLEKQRLEKQRLEENNPHYAQQGILPNYATNVKMLPSGCNMFKYEPIGPVGEYMTLRGGSVQNEKVLSIIEKHLGDLFYAWLVGCYEDKNKLSNVQLEGRYKLNIIVTNAFQHVRREKLLQNIQYLLNRIKGNSIYSFLNIDILPTPLLFYLHDHFKIAQTLICNDSTELQELLRTNDRKLINIIYVVDDFIMVRVLANGALHYQPSKEEYYKKSIFLKMSNESNNNPQSEKTQQVSPLNREDTTNDEQLQELNKKKKEMNEEYSVTSKKVLSYKNILYNLNESLKKCKFSQDELKYQFKNVNELVKNHNKIFTQQMDIEINEKNNDIEKINFNILEIQEYITLIEKKKIYISHLIKIHKMLISTHVCYLVKMKKEYSILVDEYNNLKEVLIKLEKDKMKNDEICSKNKKNFLLSLNKLHTIYFEYVNGNFSLTDDLVRSPFLVLKGRPSNVPITNVAIRKAGPKGGVAASTGSGDGGRTGGSDLRGDACVLMSMTVGEETVNTEIPLSCLNPFNKLFVLSKNDDEERLQNGEDAFRGTSNWSGKSREEDINHLLEMEECIRHVLSDTMRREGKPQEGTSQEGTSQKGGTSQKEGTSNDLFQDDHSDDDSKMDVGNAKFADYLWKKRCIKKKEIIELLKLHGFNEKDCTDNTIKNYYNSLIEQCINEEKCYQVQLRQIEDLKNNYDMHISNIKFRKLKFLKILKKTKKKISMHFKNILKKMNNYEGKIEFDDLKKSLKVMVSINQDMSKNIFMEISSLSGGERSTIQMALLASFSLTEMSAFHIFDELDVYMDELTRVKNMQQFCEFIERNNPKQYFFITPHIEITELFLEDAKEKKAKILRLS</sequence>
<dbReference type="Pfam" id="PF13476">
    <property type="entry name" value="AAA_23"/>
    <property type="match status" value="1"/>
</dbReference>
<evidence type="ECO:0000259" key="14">
    <source>
        <dbReference type="Pfam" id="PF13476"/>
    </source>
</evidence>
<dbReference type="GO" id="GO:0000724">
    <property type="term" value="P:double-strand break repair via homologous recombination"/>
    <property type="evidence" value="ECO:0007669"/>
    <property type="project" value="TreeGrafter"/>
</dbReference>
<proteinExistence type="inferred from homology"/>
<dbReference type="GO" id="GO:0003697">
    <property type="term" value="F:single-stranded DNA binding"/>
    <property type="evidence" value="ECO:0007669"/>
    <property type="project" value="TreeGrafter"/>
</dbReference>
<evidence type="ECO:0000256" key="9">
    <source>
        <dbReference type="ARBA" id="ARBA00023172"/>
    </source>
</evidence>
<comment type="subcellular location">
    <subcellularLocation>
        <location evidence="2">Chromosome</location>
    </subcellularLocation>
    <subcellularLocation>
        <location evidence="1">Nucleus</location>
    </subcellularLocation>
</comment>
<evidence type="ECO:0000256" key="1">
    <source>
        <dbReference type="ARBA" id="ARBA00004123"/>
    </source>
</evidence>
<dbReference type="GO" id="GO:0016887">
    <property type="term" value="F:ATP hydrolysis activity"/>
    <property type="evidence" value="ECO:0007669"/>
    <property type="project" value="InterPro"/>
</dbReference>
<evidence type="ECO:0000256" key="8">
    <source>
        <dbReference type="ARBA" id="ARBA00023054"/>
    </source>
</evidence>
<feature type="domain" description="Rad50/SbcC-type AAA" evidence="14">
    <location>
        <begin position="210"/>
        <end position="458"/>
    </location>
</feature>
<dbReference type="GO" id="GO:0005634">
    <property type="term" value="C:nucleus"/>
    <property type="evidence" value="ECO:0007669"/>
    <property type="project" value="UniProtKB-SubCell"/>
</dbReference>
<feature type="compositionally biased region" description="Basic and acidic residues" evidence="13">
    <location>
        <begin position="685"/>
        <end position="722"/>
    </location>
</feature>
<dbReference type="EMBL" id="FLRE01000117">
    <property type="protein sequence ID" value="SBT36450.1"/>
    <property type="molecule type" value="Genomic_DNA"/>
</dbReference>
<comment type="similarity">
    <text evidence="3">Belongs to the SMC family. SMC6 subfamily.</text>
</comment>
<protein>
    <recommendedName>
        <fullName evidence="14">Rad50/SbcC-type AAA domain-containing protein</fullName>
    </recommendedName>
</protein>
<evidence type="ECO:0000256" key="11">
    <source>
        <dbReference type="ARBA" id="ARBA00023242"/>
    </source>
</evidence>
<dbReference type="PANTHER" id="PTHR19306:SF6">
    <property type="entry name" value="STRUCTURAL MAINTENANCE OF CHROMOSOMES PROTEIN 6"/>
    <property type="match status" value="1"/>
</dbReference>
<evidence type="ECO:0000313" key="15">
    <source>
        <dbReference type="EMBL" id="SBT36450.1"/>
    </source>
</evidence>
<feature type="compositionally biased region" description="Polar residues" evidence="13">
    <location>
        <begin position="69"/>
        <end position="85"/>
    </location>
</feature>
<keyword evidence="8 12" id="KW-0175">Coiled coil</keyword>